<dbReference type="InterPro" id="IPR005302">
    <property type="entry name" value="MoCF_Sase_C"/>
</dbReference>
<dbReference type="Proteomes" id="UP000617628">
    <property type="component" value="Unassembled WGS sequence"/>
</dbReference>
<dbReference type="PANTHER" id="PTHR30212:SF2">
    <property type="entry name" value="PROTEIN YIIM"/>
    <property type="match status" value="1"/>
</dbReference>
<dbReference type="Pfam" id="PF03473">
    <property type="entry name" value="MOSC"/>
    <property type="match status" value="1"/>
</dbReference>
<comment type="caution">
    <text evidence="2">The sequence shown here is derived from an EMBL/GenBank/DDBJ whole genome shotgun (WGS) entry which is preliminary data.</text>
</comment>
<dbReference type="EMBL" id="JAENIL010000052">
    <property type="protein sequence ID" value="MBK1879600.1"/>
    <property type="molecule type" value="Genomic_DNA"/>
</dbReference>
<dbReference type="PROSITE" id="PS51340">
    <property type="entry name" value="MOSC"/>
    <property type="match status" value="1"/>
</dbReference>
<evidence type="ECO:0000313" key="2">
    <source>
        <dbReference type="EMBL" id="MBK1879600.1"/>
    </source>
</evidence>
<dbReference type="InterPro" id="IPR052353">
    <property type="entry name" value="Benzoxazolinone_Detox_Enz"/>
</dbReference>
<name>A0A934S1T4_9BACT</name>
<dbReference type="GO" id="GO:0003824">
    <property type="term" value="F:catalytic activity"/>
    <property type="evidence" value="ECO:0007669"/>
    <property type="project" value="InterPro"/>
</dbReference>
<evidence type="ECO:0000259" key="1">
    <source>
        <dbReference type="PROSITE" id="PS51340"/>
    </source>
</evidence>
<protein>
    <recommendedName>
        <fullName evidence="1">MOSC domain-containing protein</fullName>
    </recommendedName>
</protein>
<dbReference type="GO" id="GO:0030170">
    <property type="term" value="F:pyridoxal phosphate binding"/>
    <property type="evidence" value="ECO:0007669"/>
    <property type="project" value="InterPro"/>
</dbReference>
<gene>
    <name evidence="2" type="ORF">JIN87_22130</name>
</gene>
<dbReference type="SUPFAM" id="SSF50800">
    <property type="entry name" value="PK beta-barrel domain-like"/>
    <property type="match status" value="1"/>
</dbReference>
<accession>A0A934S1T4</accession>
<organism evidence="2 3">
    <name type="scientific">Pelagicoccus mobilis</name>
    <dbReference type="NCBI Taxonomy" id="415221"/>
    <lineage>
        <taxon>Bacteria</taxon>
        <taxon>Pseudomonadati</taxon>
        <taxon>Verrucomicrobiota</taxon>
        <taxon>Opitutia</taxon>
        <taxon>Puniceicoccales</taxon>
        <taxon>Pelagicoccaceae</taxon>
        <taxon>Pelagicoccus</taxon>
    </lineage>
</organism>
<reference evidence="2" key="1">
    <citation type="submission" date="2021-01" db="EMBL/GenBank/DDBJ databases">
        <title>Modified the classification status of verrucomicrobia.</title>
        <authorList>
            <person name="Feng X."/>
        </authorList>
    </citation>
    <scope>NUCLEOTIDE SEQUENCE</scope>
    <source>
        <strain evidence="2">KCTC 13126</strain>
    </source>
</reference>
<proteinExistence type="predicted"/>
<dbReference type="Gene3D" id="2.40.33.20">
    <property type="entry name" value="PK beta-barrel domain-like"/>
    <property type="match status" value="1"/>
</dbReference>
<dbReference type="AlphaFoldDB" id="A0A934S1T4"/>
<dbReference type="RefSeq" id="WP_200357814.1">
    <property type="nucleotide sequence ID" value="NZ_JAENIL010000052.1"/>
</dbReference>
<evidence type="ECO:0000313" key="3">
    <source>
        <dbReference type="Proteomes" id="UP000617628"/>
    </source>
</evidence>
<keyword evidence="3" id="KW-1185">Reference proteome</keyword>
<dbReference type="PANTHER" id="PTHR30212">
    <property type="entry name" value="PROTEIN YIIM"/>
    <property type="match status" value="1"/>
</dbReference>
<dbReference type="GO" id="GO:0030151">
    <property type="term" value="F:molybdenum ion binding"/>
    <property type="evidence" value="ECO:0007669"/>
    <property type="project" value="InterPro"/>
</dbReference>
<dbReference type="InterPro" id="IPR011037">
    <property type="entry name" value="Pyrv_Knase-like_insert_dom_sf"/>
</dbReference>
<sequence>MSFITKEEFVERLDYVKAAPKEEGSLKLIVVRPVSNEREMPASCSLSVEEGVAGDHWAKGCWKSLPDGSPDPAVQIAMMNYRVLELIADSDERRALAGDALCVDFDLCDENLSTGDRLRIGETEVEVTDVPHNGCAKFAERFGKEALAYINSAEGKALHLRGIYVKVVSDGVVSVGDAVKRLG</sequence>
<feature type="domain" description="MOSC" evidence="1">
    <location>
        <begin position="32"/>
        <end position="182"/>
    </location>
</feature>